<reference evidence="2 4" key="2">
    <citation type="journal article" date="2013" name="Nature">
        <title>Insights into bilaterian evolution from three spiralian genomes.</title>
        <authorList>
            <person name="Simakov O."/>
            <person name="Marletaz F."/>
            <person name="Cho S.J."/>
            <person name="Edsinger-Gonzales E."/>
            <person name="Havlak P."/>
            <person name="Hellsten U."/>
            <person name="Kuo D.H."/>
            <person name="Larsson T."/>
            <person name="Lv J."/>
            <person name="Arendt D."/>
            <person name="Savage R."/>
            <person name="Osoegawa K."/>
            <person name="de Jong P."/>
            <person name="Grimwood J."/>
            <person name="Chapman J.A."/>
            <person name="Shapiro H."/>
            <person name="Aerts A."/>
            <person name="Otillar R.P."/>
            <person name="Terry A.Y."/>
            <person name="Boore J.L."/>
            <person name="Grigoriev I.V."/>
            <person name="Lindberg D.R."/>
            <person name="Seaver E.C."/>
            <person name="Weisblat D.A."/>
            <person name="Putnam N.H."/>
            <person name="Rokhsar D.S."/>
        </authorList>
    </citation>
    <scope>NUCLEOTIDE SEQUENCE</scope>
</reference>
<dbReference type="AlphaFoldDB" id="T1EQH7"/>
<evidence type="ECO:0000313" key="4">
    <source>
        <dbReference type="Proteomes" id="UP000015101"/>
    </source>
</evidence>
<gene>
    <name evidence="3" type="primary">20198827</name>
    <name evidence="2" type="ORF">HELRODRAFT_160611</name>
</gene>
<dbReference type="CTD" id="20198827"/>
<evidence type="ECO:0000313" key="2">
    <source>
        <dbReference type="EMBL" id="ESO06441.1"/>
    </source>
</evidence>
<feature type="region of interest" description="Disordered" evidence="1">
    <location>
        <begin position="31"/>
        <end position="70"/>
    </location>
</feature>
<dbReference type="KEGG" id="hro:HELRODRAFT_160611"/>
<protein>
    <submittedName>
        <fullName evidence="2 3">Uncharacterized protein</fullName>
    </submittedName>
</protein>
<sequence length="101" mass="11683">MAEDVGRWRRLLRTSRCFCFGCTSCSRKSFDEGIEPNTQQQQQPQHQKETFEEETMQTTTDHNDYKLPQPQLFSNHRSTDVLSKTETAQLGITAFLPTALK</sequence>
<dbReference type="EMBL" id="KB096324">
    <property type="protein sequence ID" value="ESO06441.1"/>
    <property type="molecule type" value="Genomic_DNA"/>
</dbReference>
<evidence type="ECO:0000313" key="3">
    <source>
        <dbReference type="EnsemblMetazoa" id="HelroP160611"/>
    </source>
</evidence>
<dbReference type="EnsemblMetazoa" id="HelroT160611">
    <property type="protein sequence ID" value="HelroP160611"/>
    <property type="gene ID" value="HelroG160611"/>
</dbReference>
<dbReference type="RefSeq" id="XP_009015809.1">
    <property type="nucleotide sequence ID" value="XM_009017561.1"/>
</dbReference>
<dbReference type="InParanoid" id="T1EQH7"/>
<dbReference type="GeneID" id="20198827"/>
<dbReference type="HOGENOM" id="CLU_2294654_0_0_1"/>
<organism evidence="3 4">
    <name type="scientific">Helobdella robusta</name>
    <name type="common">Californian leech</name>
    <dbReference type="NCBI Taxonomy" id="6412"/>
    <lineage>
        <taxon>Eukaryota</taxon>
        <taxon>Metazoa</taxon>
        <taxon>Spiralia</taxon>
        <taxon>Lophotrochozoa</taxon>
        <taxon>Annelida</taxon>
        <taxon>Clitellata</taxon>
        <taxon>Hirudinea</taxon>
        <taxon>Rhynchobdellida</taxon>
        <taxon>Glossiphoniidae</taxon>
        <taxon>Helobdella</taxon>
    </lineage>
</organism>
<dbReference type="Proteomes" id="UP000015101">
    <property type="component" value="Unassembled WGS sequence"/>
</dbReference>
<keyword evidence="4" id="KW-1185">Reference proteome</keyword>
<dbReference type="EMBL" id="AMQM01000635">
    <property type="status" value="NOT_ANNOTATED_CDS"/>
    <property type="molecule type" value="Genomic_DNA"/>
</dbReference>
<evidence type="ECO:0000256" key="1">
    <source>
        <dbReference type="SAM" id="MobiDB-lite"/>
    </source>
</evidence>
<proteinExistence type="predicted"/>
<name>T1EQH7_HELRO</name>
<reference evidence="3" key="3">
    <citation type="submission" date="2015-06" db="UniProtKB">
        <authorList>
            <consortium name="EnsemblMetazoa"/>
        </authorList>
    </citation>
    <scope>IDENTIFICATION</scope>
</reference>
<accession>T1EQH7</accession>
<reference evidence="4" key="1">
    <citation type="submission" date="2012-12" db="EMBL/GenBank/DDBJ databases">
        <authorList>
            <person name="Hellsten U."/>
            <person name="Grimwood J."/>
            <person name="Chapman J.A."/>
            <person name="Shapiro H."/>
            <person name="Aerts A."/>
            <person name="Otillar R.P."/>
            <person name="Terry A.Y."/>
            <person name="Boore J.L."/>
            <person name="Simakov O."/>
            <person name="Marletaz F."/>
            <person name="Cho S.-J."/>
            <person name="Edsinger-Gonzales E."/>
            <person name="Havlak P."/>
            <person name="Kuo D.-H."/>
            <person name="Larsson T."/>
            <person name="Lv J."/>
            <person name="Arendt D."/>
            <person name="Savage R."/>
            <person name="Osoegawa K."/>
            <person name="de Jong P."/>
            <person name="Lindberg D.R."/>
            <person name="Seaver E.C."/>
            <person name="Weisblat D.A."/>
            <person name="Putnam N.H."/>
            <person name="Grigoriev I.V."/>
            <person name="Rokhsar D.S."/>
        </authorList>
    </citation>
    <scope>NUCLEOTIDE SEQUENCE</scope>
</reference>